<dbReference type="EMBL" id="FNAG01000008">
    <property type="protein sequence ID" value="SDD83739.1"/>
    <property type="molecule type" value="Genomic_DNA"/>
</dbReference>
<reference evidence="2 3" key="1">
    <citation type="submission" date="2016-10" db="EMBL/GenBank/DDBJ databases">
        <authorList>
            <person name="de Groot N.N."/>
        </authorList>
    </citation>
    <scope>NUCLEOTIDE SEQUENCE [LARGE SCALE GENOMIC DNA]</scope>
    <source>
        <strain evidence="2 3">DSM 16957</strain>
    </source>
</reference>
<dbReference type="Proteomes" id="UP000199603">
    <property type="component" value="Unassembled WGS sequence"/>
</dbReference>
<evidence type="ECO:0000313" key="3">
    <source>
        <dbReference type="Proteomes" id="UP000199603"/>
    </source>
</evidence>
<proteinExistence type="predicted"/>
<gene>
    <name evidence="2" type="ORF">SAMN04488509_10864</name>
</gene>
<name>A0A1G6Y009_9GAMM</name>
<dbReference type="RefSeq" id="WP_281187132.1">
    <property type="nucleotide sequence ID" value="NZ_FNAG01000008.1"/>
</dbReference>
<feature type="transmembrane region" description="Helical" evidence="1">
    <location>
        <begin position="21"/>
        <end position="42"/>
    </location>
</feature>
<organism evidence="2 3">
    <name type="scientific">Aquimonas voraii</name>
    <dbReference type="NCBI Taxonomy" id="265719"/>
    <lineage>
        <taxon>Bacteria</taxon>
        <taxon>Pseudomonadati</taxon>
        <taxon>Pseudomonadota</taxon>
        <taxon>Gammaproteobacteria</taxon>
        <taxon>Lysobacterales</taxon>
        <taxon>Lysobacteraceae</taxon>
        <taxon>Aquimonas</taxon>
    </lineage>
</organism>
<keyword evidence="1" id="KW-0812">Transmembrane</keyword>
<keyword evidence="3" id="KW-1185">Reference proteome</keyword>
<keyword evidence="1" id="KW-1133">Transmembrane helix</keyword>
<accession>A0A1G6Y009</accession>
<dbReference type="STRING" id="265719.SAMN04488509_10864"/>
<evidence type="ECO:0000256" key="1">
    <source>
        <dbReference type="SAM" id="Phobius"/>
    </source>
</evidence>
<evidence type="ECO:0000313" key="2">
    <source>
        <dbReference type="EMBL" id="SDD83739.1"/>
    </source>
</evidence>
<sequence>MKRPVAPAESSPQQRRAARRTAVFMAVVAVLIYVAFVLSGVIGR</sequence>
<keyword evidence="1" id="KW-0472">Membrane</keyword>
<protein>
    <submittedName>
        <fullName evidence="2">Uncharacterized protein</fullName>
    </submittedName>
</protein>
<dbReference type="AlphaFoldDB" id="A0A1G6Y009"/>